<protein>
    <submittedName>
        <fullName evidence="3">Uncharacterized protein</fullName>
    </submittedName>
</protein>
<sequence length="343" mass="39979">IGNSELNAQRILSSQPSPSPELIERVGNLLRTLDNIHFNNSNGTLILDDNFVIPNEYIHELFQEYQAGQTLNANQVADILLHICDREEDQDGQSIILSLDGQILKLAPRSTIIEEQQIDDDNDDNIEIDEDDDILIQWLSDNARWSTENGQVFLLRYRTMPNYLVRITGDEGLRLSNLLHRQTLHMNDLLDWHKKHVQIERIDNSLRMIIKPNRNIEIDSLPLDENEKKREKVKSTNQKTRNTFEQQEEKPLVFFIPFHQQTQNDNEEEKEEEEEKNNYQHYTSTSSLLQQEEQKKIKTNDSEEERALFLESISSLLHFVNANGSNVGTLELIQGRRLRLSLT</sequence>
<dbReference type="AlphaFoldDB" id="A0A8S3HTP9"/>
<feature type="coiled-coil region" evidence="1">
    <location>
        <begin position="223"/>
        <end position="250"/>
    </location>
</feature>
<dbReference type="Proteomes" id="UP000676336">
    <property type="component" value="Unassembled WGS sequence"/>
</dbReference>
<evidence type="ECO:0000313" key="3">
    <source>
        <dbReference type="EMBL" id="CAF5189027.1"/>
    </source>
</evidence>
<evidence type="ECO:0000256" key="2">
    <source>
        <dbReference type="SAM" id="MobiDB-lite"/>
    </source>
</evidence>
<comment type="caution">
    <text evidence="3">The sequence shown here is derived from an EMBL/GenBank/DDBJ whole genome shotgun (WGS) entry which is preliminary data.</text>
</comment>
<feature type="region of interest" description="Disordered" evidence="2">
    <location>
        <begin position="262"/>
        <end position="300"/>
    </location>
</feature>
<feature type="non-terminal residue" evidence="3">
    <location>
        <position position="343"/>
    </location>
</feature>
<accession>A0A8S3HTP9</accession>
<feature type="compositionally biased region" description="Polar residues" evidence="2">
    <location>
        <begin position="279"/>
        <end position="291"/>
    </location>
</feature>
<feature type="non-terminal residue" evidence="3">
    <location>
        <position position="1"/>
    </location>
</feature>
<evidence type="ECO:0000313" key="4">
    <source>
        <dbReference type="Proteomes" id="UP000676336"/>
    </source>
</evidence>
<evidence type="ECO:0000256" key="1">
    <source>
        <dbReference type="SAM" id="Coils"/>
    </source>
</evidence>
<keyword evidence="1" id="KW-0175">Coiled coil</keyword>
<name>A0A8S3HTP9_9BILA</name>
<feature type="compositionally biased region" description="Acidic residues" evidence="2">
    <location>
        <begin position="265"/>
        <end position="275"/>
    </location>
</feature>
<dbReference type="EMBL" id="CAJOBI010323906">
    <property type="protein sequence ID" value="CAF5189027.1"/>
    <property type="molecule type" value="Genomic_DNA"/>
</dbReference>
<gene>
    <name evidence="3" type="ORF">SMN809_LOCUS71568</name>
</gene>
<organism evidence="3 4">
    <name type="scientific">Rotaria magnacalcarata</name>
    <dbReference type="NCBI Taxonomy" id="392030"/>
    <lineage>
        <taxon>Eukaryota</taxon>
        <taxon>Metazoa</taxon>
        <taxon>Spiralia</taxon>
        <taxon>Gnathifera</taxon>
        <taxon>Rotifera</taxon>
        <taxon>Eurotatoria</taxon>
        <taxon>Bdelloidea</taxon>
        <taxon>Philodinida</taxon>
        <taxon>Philodinidae</taxon>
        <taxon>Rotaria</taxon>
    </lineage>
</organism>
<proteinExistence type="predicted"/>
<reference evidence="3" key="1">
    <citation type="submission" date="2021-02" db="EMBL/GenBank/DDBJ databases">
        <authorList>
            <person name="Nowell W R."/>
        </authorList>
    </citation>
    <scope>NUCLEOTIDE SEQUENCE</scope>
</reference>